<dbReference type="AlphaFoldDB" id="A0AA38M011"/>
<dbReference type="GO" id="GO:0006511">
    <property type="term" value="P:ubiquitin-dependent protein catabolic process"/>
    <property type="evidence" value="ECO:0007669"/>
    <property type="project" value="InterPro"/>
</dbReference>
<dbReference type="CDD" id="cd03749">
    <property type="entry name" value="proteasome_alpha_type_1"/>
    <property type="match status" value="1"/>
</dbReference>
<dbReference type="Proteomes" id="UP001168821">
    <property type="component" value="Unassembled WGS sequence"/>
</dbReference>
<dbReference type="FunFam" id="3.60.20.10:FF:000016">
    <property type="entry name" value="Proteasome subunit alpha type-6"/>
    <property type="match status" value="1"/>
</dbReference>
<dbReference type="GO" id="GO:0005737">
    <property type="term" value="C:cytoplasm"/>
    <property type="evidence" value="ECO:0007669"/>
    <property type="project" value="UniProtKB-SubCell"/>
</dbReference>
<reference evidence="11" key="1">
    <citation type="journal article" date="2023" name="G3 (Bethesda)">
        <title>Whole genome assemblies of Zophobas morio and Tenebrio molitor.</title>
        <authorList>
            <person name="Kaur S."/>
            <person name="Stinson S.A."/>
            <person name="diCenzo G.C."/>
        </authorList>
    </citation>
    <scope>NUCLEOTIDE SEQUENCE</scope>
    <source>
        <strain evidence="11">QUZm001</strain>
    </source>
</reference>
<organism evidence="11 12">
    <name type="scientific">Zophobas morio</name>
    <dbReference type="NCBI Taxonomy" id="2755281"/>
    <lineage>
        <taxon>Eukaryota</taxon>
        <taxon>Metazoa</taxon>
        <taxon>Ecdysozoa</taxon>
        <taxon>Arthropoda</taxon>
        <taxon>Hexapoda</taxon>
        <taxon>Insecta</taxon>
        <taxon>Pterygota</taxon>
        <taxon>Neoptera</taxon>
        <taxon>Endopterygota</taxon>
        <taxon>Coleoptera</taxon>
        <taxon>Polyphaga</taxon>
        <taxon>Cucujiformia</taxon>
        <taxon>Tenebrionidae</taxon>
        <taxon>Zophobas</taxon>
    </lineage>
</organism>
<evidence type="ECO:0000256" key="8">
    <source>
        <dbReference type="PROSITE-ProRule" id="PRU00808"/>
    </source>
</evidence>
<dbReference type="InterPro" id="IPR035144">
    <property type="entry name" value="Proteasome_alpha1"/>
</dbReference>
<dbReference type="GO" id="GO:0019773">
    <property type="term" value="C:proteasome core complex, alpha-subunit complex"/>
    <property type="evidence" value="ECO:0007669"/>
    <property type="project" value="UniProtKB-UniRule"/>
</dbReference>
<dbReference type="PROSITE" id="PS51475">
    <property type="entry name" value="PROTEASOME_ALPHA_2"/>
    <property type="match status" value="1"/>
</dbReference>
<protein>
    <recommendedName>
        <fullName evidence="4">Proteasome subunit alpha type-1</fullName>
    </recommendedName>
</protein>
<evidence type="ECO:0000256" key="5">
    <source>
        <dbReference type="ARBA" id="ARBA00022490"/>
    </source>
</evidence>
<feature type="compositionally biased region" description="Basic and acidic residues" evidence="9">
    <location>
        <begin position="239"/>
        <end position="267"/>
    </location>
</feature>
<comment type="function">
    <text evidence="1">The proteasome is a multicatalytic proteinase complex which is characterized by its ability to cleave peptides with Arg, Phe, Tyr, Leu, and Glu adjacent to the leaving group at neutral or slightly basic pH. The proteasome has an ATP-dependent proteolytic activity.</text>
</comment>
<evidence type="ECO:0000256" key="4">
    <source>
        <dbReference type="ARBA" id="ARBA00021331"/>
    </source>
</evidence>
<feature type="region of interest" description="Disordered" evidence="9">
    <location>
        <begin position="239"/>
        <end position="273"/>
    </location>
</feature>
<keyword evidence="6 8" id="KW-0647">Proteasome</keyword>
<evidence type="ECO:0000256" key="2">
    <source>
        <dbReference type="ARBA" id="ARBA00004123"/>
    </source>
</evidence>
<evidence type="ECO:0000259" key="10">
    <source>
        <dbReference type="SMART" id="SM00948"/>
    </source>
</evidence>
<keyword evidence="7" id="KW-0539">Nucleus</keyword>
<comment type="similarity">
    <text evidence="8">Belongs to the peptidase T1A family.</text>
</comment>
<dbReference type="PANTHER" id="PTHR11599">
    <property type="entry name" value="PROTEASOME SUBUNIT ALPHA/BETA"/>
    <property type="match status" value="1"/>
</dbReference>
<dbReference type="GO" id="GO:0005634">
    <property type="term" value="C:nucleus"/>
    <property type="evidence" value="ECO:0007669"/>
    <property type="project" value="UniProtKB-SubCell"/>
</dbReference>
<dbReference type="Pfam" id="PF10584">
    <property type="entry name" value="Proteasome_A_N"/>
    <property type="match status" value="1"/>
</dbReference>
<gene>
    <name evidence="11" type="ORF">Zmor_008881</name>
</gene>
<dbReference type="InterPro" id="IPR023332">
    <property type="entry name" value="Proteasome_alpha-type"/>
</dbReference>
<comment type="subcellular location">
    <subcellularLocation>
        <location evidence="3">Cytoplasm</location>
    </subcellularLocation>
    <subcellularLocation>
        <location evidence="2">Nucleus</location>
    </subcellularLocation>
</comment>
<dbReference type="EMBL" id="JALNTZ010002495">
    <property type="protein sequence ID" value="KAJ3617063.1"/>
    <property type="molecule type" value="Genomic_DNA"/>
</dbReference>
<comment type="caution">
    <text evidence="11">The sequence shown here is derived from an EMBL/GenBank/DDBJ whole genome shotgun (WGS) entry which is preliminary data.</text>
</comment>
<dbReference type="SUPFAM" id="SSF56235">
    <property type="entry name" value="N-terminal nucleophile aminohydrolases (Ntn hydrolases)"/>
    <property type="match status" value="1"/>
</dbReference>
<sequence>MFRNQYDSDAITWSPQGRLHQVEYAMEAVKQGSCAVGLKSSTHVVLLGLKRSAHELSTHQKKVLYIDDHIGCAIAGLTSDARMLSKFMRTECLHSKFAFETPMPIQRLVAKLGDKAQVTTQQYGGRPYGVGLLIGGFDKIAGPKLYQFCPSANFFDCQAMAIGSRSQSSRTYLERNLSKFLNAKRDELIIYGLHALRDSLPNNYELTVHNTSVLVVSANEVCKLIEEEEIAKLLSQLESRSKREETIEGEEVGTKKDSEQEQHERDLSMQLDE</sequence>
<keyword evidence="12" id="KW-1185">Reference proteome</keyword>
<dbReference type="SMART" id="SM00948">
    <property type="entry name" value="Proteasome_A_N"/>
    <property type="match status" value="1"/>
</dbReference>
<dbReference type="Pfam" id="PF00227">
    <property type="entry name" value="Proteasome"/>
    <property type="match status" value="1"/>
</dbReference>
<accession>A0AA38M011</accession>
<evidence type="ECO:0000256" key="1">
    <source>
        <dbReference type="ARBA" id="ARBA00002000"/>
    </source>
</evidence>
<evidence type="ECO:0000256" key="6">
    <source>
        <dbReference type="ARBA" id="ARBA00022942"/>
    </source>
</evidence>
<evidence type="ECO:0000256" key="3">
    <source>
        <dbReference type="ARBA" id="ARBA00004496"/>
    </source>
</evidence>
<proteinExistence type="inferred from homology"/>
<evidence type="ECO:0000256" key="7">
    <source>
        <dbReference type="ARBA" id="ARBA00023242"/>
    </source>
</evidence>
<keyword evidence="5" id="KW-0963">Cytoplasm</keyword>
<dbReference type="InterPro" id="IPR050115">
    <property type="entry name" value="Proteasome_alpha"/>
</dbReference>
<dbReference type="InterPro" id="IPR001353">
    <property type="entry name" value="Proteasome_sua/b"/>
</dbReference>
<evidence type="ECO:0000313" key="12">
    <source>
        <dbReference type="Proteomes" id="UP001168821"/>
    </source>
</evidence>
<dbReference type="Gene3D" id="3.60.20.10">
    <property type="entry name" value="Glutamine Phosphoribosylpyrophosphate, subunit 1, domain 1"/>
    <property type="match status" value="1"/>
</dbReference>
<dbReference type="InterPro" id="IPR000426">
    <property type="entry name" value="Proteasome_asu_N"/>
</dbReference>
<name>A0AA38M011_9CUCU</name>
<feature type="domain" description="Proteasome alpha-type subunits" evidence="10">
    <location>
        <begin position="6"/>
        <end position="28"/>
    </location>
</feature>
<dbReference type="InterPro" id="IPR029055">
    <property type="entry name" value="Ntn_hydrolases_N"/>
</dbReference>
<evidence type="ECO:0000256" key="9">
    <source>
        <dbReference type="SAM" id="MobiDB-lite"/>
    </source>
</evidence>
<evidence type="ECO:0000313" key="11">
    <source>
        <dbReference type="EMBL" id="KAJ3617063.1"/>
    </source>
</evidence>